<keyword evidence="2" id="KW-1133">Transmembrane helix</keyword>
<keyword evidence="2" id="KW-0472">Membrane</keyword>
<dbReference type="AlphaFoldDB" id="A0AA39WIR4"/>
<keyword evidence="2" id="KW-0812">Transmembrane</keyword>
<evidence type="ECO:0000313" key="3">
    <source>
        <dbReference type="EMBL" id="KAK0616157.1"/>
    </source>
</evidence>
<protein>
    <submittedName>
        <fullName evidence="3">Uncharacterized protein</fullName>
    </submittedName>
</protein>
<name>A0AA39WIR4_9PEZI</name>
<sequence>MSVFVNYDGPNLGKKERRAVRSQAMVAVRCQQRQAKAIPDESTNATSKPGPRQLLPARDPCPSANGGSENDSDELEPKPTTCSGHARVEGARTRPVRASAVPNTGQKRAQLVVPKGRHALIFQQTNPWDMRGAPPQSTHMTGVSARIFHDYLSRCGSYSSYLEEAFILVPGFRQPSYFRPDLSKAACIYIGWLLTAGVLDASTGKDVAYPWYEYQAVKELKAFVEGGGRMELYEVIYPVVILSIFEMVRFNPRAITHFAAVENIIRTRGGVGGLPDVMQHLVITADLIECISLNTPLAFNDLGQGPIMHLTTSEDFPAGDQLRSCPLLLCDSEDFSLAAQFVDPDIQTNLVLVLTTANDAFRFLFSISFDLGKVGPLSFERKLDATAILDATATPIKVSGLFLQACGLATRIACRTISGEAETLDDAIHQVDVRVIYDNLKFIGLKAWAGLPYIYVWVNLIGFAAARDEKMRMYFIAEIVRCLYSYGCYQMPVFKTVLVNFLHLRNAINARKMMLEKLFDC</sequence>
<proteinExistence type="predicted"/>
<comment type="caution">
    <text evidence="3">The sequence shown here is derived from an EMBL/GenBank/DDBJ whole genome shotgun (WGS) entry which is preliminary data.</text>
</comment>
<keyword evidence="4" id="KW-1185">Reference proteome</keyword>
<dbReference type="Proteomes" id="UP001175000">
    <property type="component" value="Unassembled WGS sequence"/>
</dbReference>
<feature type="transmembrane region" description="Helical" evidence="2">
    <location>
        <begin position="447"/>
        <end position="466"/>
    </location>
</feature>
<evidence type="ECO:0000313" key="4">
    <source>
        <dbReference type="Proteomes" id="UP001175000"/>
    </source>
</evidence>
<accession>A0AA39WIR4</accession>
<feature type="region of interest" description="Disordered" evidence="1">
    <location>
        <begin position="31"/>
        <end position="106"/>
    </location>
</feature>
<evidence type="ECO:0000256" key="2">
    <source>
        <dbReference type="SAM" id="Phobius"/>
    </source>
</evidence>
<organism evidence="3 4">
    <name type="scientific">Immersiella caudata</name>
    <dbReference type="NCBI Taxonomy" id="314043"/>
    <lineage>
        <taxon>Eukaryota</taxon>
        <taxon>Fungi</taxon>
        <taxon>Dikarya</taxon>
        <taxon>Ascomycota</taxon>
        <taxon>Pezizomycotina</taxon>
        <taxon>Sordariomycetes</taxon>
        <taxon>Sordariomycetidae</taxon>
        <taxon>Sordariales</taxon>
        <taxon>Lasiosphaeriaceae</taxon>
        <taxon>Immersiella</taxon>
    </lineage>
</organism>
<reference evidence="3" key="1">
    <citation type="submission" date="2023-06" db="EMBL/GenBank/DDBJ databases">
        <title>Genome-scale phylogeny and comparative genomics of the fungal order Sordariales.</title>
        <authorList>
            <consortium name="Lawrence Berkeley National Laboratory"/>
            <person name="Hensen N."/>
            <person name="Bonometti L."/>
            <person name="Westerberg I."/>
            <person name="Brannstrom I.O."/>
            <person name="Guillou S."/>
            <person name="Cros-Aarteil S."/>
            <person name="Calhoun S."/>
            <person name="Haridas S."/>
            <person name="Kuo A."/>
            <person name="Mondo S."/>
            <person name="Pangilinan J."/>
            <person name="Riley R."/>
            <person name="Labutti K."/>
            <person name="Andreopoulos B."/>
            <person name="Lipzen A."/>
            <person name="Chen C."/>
            <person name="Yanf M."/>
            <person name="Daum C."/>
            <person name="Ng V."/>
            <person name="Clum A."/>
            <person name="Steindorff A."/>
            <person name="Ohm R."/>
            <person name="Martin F."/>
            <person name="Silar P."/>
            <person name="Natvig D."/>
            <person name="Lalanne C."/>
            <person name="Gautier V."/>
            <person name="Ament-Velasquez S.L."/>
            <person name="Kruys A."/>
            <person name="Hutchinson M.I."/>
            <person name="Powell A.J."/>
            <person name="Barry K."/>
            <person name="Miller A.N."/>
            <person name="Grigoriev I.V."/>
            <person name="Debuchy R."/>
            <person name="Gladieux P."/>
            <person name="Thoren M.H."/>
            <person name="Johannesson H."/>
        </authorList>
    </citation>
    <scope>NUCLEOTIDE SEQUENCE</scope>
    <source>
        <strain evidence="3">CBS 606.72</strain>
    </source>
</reference>
<evidence type="ECO:0000256" key="1">
    <source>
        <dbReference type="SAM" id="MobiDB-lite"/>
    </source>
</evidence>
<gene>
    <name evidence="3" type="ORF">B0T14DRAFT_482257</name>
</gene>
<dbReference type="EMBL" id="JAULSU010000005">
    <property type="protein sequence ID" value="KAK0616157.1"/>
    <property type="molecule type" value="Genomic_DNA"/>
</dbReference>